<dbReference type="EMBL" id="MQAD01000021">
    <property type="protein sequence ID" value="OOE01324.1"/>
    <property type="molecule type" value="Genomic_DNA"/>
</dbReference>
<dbReference type="InterPro" id="IPR029045">
    <property type="entry name" value="ClpP/crotonase-like_dom_sf"/>
</dbReference>
<dbReference type="PRINTS" id="PR00127">
    <property type="entry name" value="CLPPROTEASEP"/>
</dbReference>
<keyword evidence="3" id="KW-1185">Reference proteome</keyword>
<reference evidence="3" key="1">
    <citation type="submission" date="2016-11" db="EMBL/GenBank/DDBJ databases">
        <title>Draft genome sequence of Anoxybacillus sp. strain 103 isolated from the Qarvajar hot spring in Nagorno-Karabach.</title>
        <authorList>
            <person name="Hovhannisyan P."/>
            <person name="Panosyan H."/>
            <person name="Birkeland N.-K."/>
        </authorList>
    </citation>
    <scope>NUCLEOTIDE SEQUENCE [LARGE SCALE GENOMIC DNA]</scope>
    <source>
        <strain evidence="3">103</strain>
    </source>
</reference>
<dbReference type="SUPFAM" id="SSF52096">
    <property type="entry name" value="ClpP/crotonase"/>
    <property type="match status" value="1"/>
</dbReference>
<organism evidence="2 3">
    <name type="scientific">Anoxybacillus kestanbolensis</name>
    <dbReference type="NCBI Taxonomy" id="227476"/>
    <lineage>
        <taxon>Bacteria</taxon>
        <taxon>Bacillati</taxon>
        <taxon>Bacillota</taxon>
        <taxon>Bacilli</taxon>
        <taxon>Bacillales</taxon>
        <taxon>Anoxybacillaceae</taxon>
        <taxon>Anoxybacillus</taxon>
    </lineage>
</organism>
<dbReference type="Proteomes" id="UP000188458">
    <property type="component" value="Unassembled WGS sequence"/>
</dbReference>
<dbReference type="InterPro" id="IPR023562">
    <property type="entry name" value="ClpP/TepA"/>
</dbReference>
<dbReference type="GO" id="GO:0004252">
    <property type="term" value="F:serine-type endopeptidase activity"/>
    <property type="evidence" value="ECO:0007669"/>
    <property type="project" value="InterPro"/>
</dbReference>
<sequence length="188" mass="21562">MNQKVAIEFIADVSYKNISKLFSLIEREIDKGINDFILFISSHGGDTYVGLRSYNQLKLLSKKVKLTTYNLGFVESAAMNLYCAGEHRFAIPNSRFLFHQSIVNYEKKSFSEMQLEEELNKLKSSNHTSINIIVDNSNLIYEDAKKLYYTGTILKPEQAKEIGLVHNITDDIKSIIGTNYKIYTIENE</sequence>
<evidence type="ECO:0000313" key="2">
    <source>
        <dbReference type="EMBL" id="OOE01324.1"/>
    </source>
</evidence>
<dbReference type="RefSeq" id="WP_077429619.1">
    <property type="nucleotide sequence ID" value="NZ_MQAD01000021.1"/>
</dbReference>
<evidence type="ECO:0000313" key="3">
    <source>
        <dbReference type="Proteomes" id="UP000188458"/>
    </source>
</evidence>
<proteinExistence type="inferred from homology"/>
<comment type="similarity">
    <text evidence="1">Belongs to the peptidase S14 family.</text>
</comment>
<dbReference type="Gene3D" id="3.90.226.10">
    <property type="entry name" value="2-enoyl-CoA Hydratase, Chain A, domain 1"/>
    <property type="match status" value="1"/>
</dbReference>
<dbReference type="GO" id="GO:0006508">
    <property type="term" value="P:proteolysis"/>
    <property type="evidence" value="ECO:0007669"/>
    <property type="project" value="InterPro"/>
</dbReference>
<gene>
    <name evidence="2" type="ORF">BO219_11470</name>
</gene>
<dbReference type="AlphaFoldDB" id="A0A1V3FIM0"/>
<dbReference type="GO" id="GO:0004176">
    <property type="term" value="F:ATP-dependent peptidase activity"/>
    <property type="evidence" value="ECO:0007669"/>
    <property type="project" value="InterPro"/>
</dbReference>
<accession>A0A1V3FIM0</accession>
<name>A0A1V3FIM0_9BACL</name>
<evidence type="ECO:0008006" key="4">
    <source>
        <dbReference type="Google" id="ProtNLM"/>
    </source>
</evidence>
<dbReference type="InterPro" id="IPR001907">
    <property type="entry name" value="ClpP"/>
</dbReference>
<evidence type="ECO:0000256" key="1">
    <source>
        <dbReference type="ARBA" id="ARBA00007039"/>
    </source>
</evidence>
<protein>
    <recommendedName>
        <fullName evidence="4">ATP-dependent Clp protease proteolytic subunit</fullName>
    </recommendedName>
</protein>
<dbReference type="Pfam" id="PF00574">
    <property type="entry name" value="CLP_protease"/>
    <property type="match status" value="1"/>
</dbReference>
<comment type="caution">
    <text evidence="2">The sequence shown here is derived from an EMBL/GenBank/DDBJ whole genome shotgun (WGS) entry which is preliminary data.</text>
</comment>